<dbReference type="EMBL" id="CP018135">
    <property type="protein sequence ID" value="APF40827.1"/>
    <property type="molecule type" value="Genomic_DNA"/>
</dbReference>
<dbReference type="PANTHER" id="PTHR43540:SF1">
    <property type="entry name" value="ISOCHORISMATASE HYDROLASE"/>
    <property type="match status" value="1"/>
</dbReference>
<organism evidence="4 5">
    <name type="scientific">Neomicrococcus aestuarii</name>
    <dbReference type="NCBI Taxonomy" id="556325"/>
    <lineage>
        <taxon>Bacteria</taxon>
        <taxon>Bacillati</taxon>
        <taxon>Actinomycetota</taxon>
        <taxon>Actinomycetes</taxon>
        <taxon>Micrococcales</taxon>
        <taxon>Micrococcaceae</taxon>
        <taxon>Neomicrococcus</taxon>
    </lineage>
</organism>
<reference evidence="4 5" key="1">
    <citation type="submission" date="2016-11" db="EMBL/GenBank/DDBJ databases">
        <title>Genome sequencing of Zhihengliuella aestuarii B18 antagonistic to Plasmodiophora brassicae.</title>
        <authorList>
            <person name="Luo Y."/>
        </authorList>
    </citation>
    <scope>NUCLEOTIDE SEQUENCE [LARGE SCALE GENOMIC DNA]</scope>
    <source>
        <strain evidence="4 5">B18</strain>
    </source>
</reference>
<protein>
    <submittedName>
        <fullName evidence="4">N-carbamoylsarcosine amidase</fullName>
    </submittedName>
</protein>
<evidence type="ECO:0000256" key="2">
    <source>
        <dbReference type="SAM" id="MobiDB-lite"/>
    </source>
</evidence>
<dbReference type="Proteomes" id="UP000183530">
    <property type="component" value="Chromosome"/>
</dbReference>
<dbReference type="SUPFAM" id="SSF52499">
    <property type="entry name" value="Isochorismatase-like hydrolases"/>
    <property type="match status" value="1"/>
</dbReference>
<dbReference type="InterPro" id="IPR050272">
    <property type="entry name" value="Isochorismatase-like_hydrls"/>
</dbReference>
<keyword evidence="1" id="KW-0378">Hydrolase</keyword>
<dbReference type="STRING" id="556325.BHE16_07160"/>
<gene>
    <name evidence="4" type="ORF">BHE16_07160</name>
</gene>
<dbReference type="RefSeq" id="WP_071894304.1">
    <property type="nucleotide sequence ID" value="NZ_CP018135.1"/>
</dbReference>
<dbReference type="CDD" id="cd01015">
    <property type="entry name" value="CSHase"/>
    <property type="match status" value="1"/>
</dbReference>
<keyword evidence="5" id="KW-1185">Reference proteome</keyword>
<dbReference type="KEGG" id="nae:BHE16_07160"/>
<dbReference type="Pfam" id="PF00857">
    <property type="entry name" value="Isochorismatase"/>
    <property type="match status" value="1"/>
</dbReference>
<evidence type="ECO:0000313" key="4">
    <source>
        <dbReference type="EMBL" id="APF40827.1"/>
    </source>
</evidence>
<accession>A0A1L2ZNM7</accession>
<evidence type="ECO:0000259" key="3">
    <source>
        <dbReference type="Pfam" id="PF00857"/>
    </source>
</evidence>
<dbReference type="OrthoDB" id="4832958at2"/>
<feature type="region of interest" description="Disordered" evidence="2">
    <location>
        <begin position="242"/>
        <end position="264"/>
    </location>
</feature>
<proteinExistence type="predicted"/>
<name>A0A1L2ZNM7_9MICC</name>
<evidence type="ECO:0000313" key="5">
    <source>
        <dbReference type="Proteomes" id="UP000183530"/>
    </source>
</evidence>
<dbReference type="Gene3D" id="3.40.50.850">
    <property type="entry name" value="Isochorismatase-like"/>
    <property type="match status" value="1"/>
</dbReference>
<dbReference type="PANTHER" id="PTHR43540">
    <property type="entry name" value="PEROXYUREIDOACRYLATE/UREIDOACRYLATE AMIDOHYDROLASE-RELATED"/>
    <property type="match status" value="1"/>
</dbReference>
<dbReference type="AlphaFoldDB" id="A0A1L2ZNM7"/>
<dbReference type="InterPro" id="IPR000868">
    <property type="entry name" value="Isochorismatase-like_dom"/>
</dbReference>
<dbReference type="GO" id="GO:0016787">
    <property type="term" value="F:hydrolase activity"/>
    <property type="evidence" value="ECO:0007669"/>
    <property type="project" value="UniProtKB-KW"/>
</dbReference>
<dbReference type="InterPro" id="IPR036380">
    <property type="entry name" value="Isochorismatase-like_sf"/>
</dbReference>
<sequence length="264" mass="29161">MTESAEKFNDIEARLAAVLEEAFEAGTSIYNERGFKRRIGYGNRPAVIHIDLANAWTRPGHPFSCPGMETIIPNVQRINEAARAKGVPVFYTTNVYRNRDASSGTNDMGLWYSKIPVETLPADSYWAEIDERIAPAEGEVVIEKNRASAFPGTNLELFLTSNRIDTLIVTGATAAGCVRHTVEDAIAKGFRPIIPRETIGDRVPGVVQWNLYDIDNKFGDVESTDSVVEYLNALPMFEDTVPKTLSDPQPEVEAPADPVFAEQL</sequence>
<evidence type="ECO:0000256" key="1">
    <source>
        <dbReference type="ARBA" id="ARBA00022801"/>
    </source>
</evidence>
<feature type="domain" description="Isochorismatase-like" evidence="3">
    <location>
        <begin position="46"/>
        <end position="225"/>
    </location>
</feature>